<gene>
    <name evidence="1" type="ORF">GTP77_29640</name>
</gene>
<dbReference type="EMBL" id="WWCU01000093">
    <property type="protein sequence ID" value="MYN11474.1"/>
    <property type="molecule type" value="Genomic_DNA"/>
</dbReference>
<sequence>MTIQLTEWDGSKYLQTCEDVGLYLTACFTEGGSDAALLAQALDDIARSSGLAQLAGESGIDAHELAQSLSPGGLPSFEAVLKLVRMLGLQFRIEPCAA</sequence>
<evidence type="ECO:0000313" key="2">
    <source>
        <dbReference type="Proteomes" id="UP000450676"/>
    </source>
</evidence>
<protein>
    <submittedName>
        <fullName evidence="1">Putative addiction module antidote protein</fullName>
    </submittedName>
</protein>
<dbReference type="Proteomes" id="UP000450676">
    <property type="component" value="Unassembled WGS sequence"/>
</dbReference>
<comment type="caution">
    <text evidence="1">The sequence shown here is derived from an EMBL/GenBank/DDBJ whole genome shotgun (WGS) entry which is preliminary data.</text>
</comment>
<dbReference type="InterPro" id="IPR014057">
    <property type="entry name" value="HI1420"/>
</dbReference>
<name>A0A7X4HHU2_9BURK</name>
<proteinExistence type="predicted"/>
<accession>A0A7X4HHU2</accession>
<organism evidence="1 2">
    <name type="scientific">Pseudoduganella aquatica</name>
    <dbReference type="NCBI Taxonomy" id="2660641"/>
    <lineage>
        <taxon>Bacteria</taxon>
        <taxon>Pseudomonadati</taxon>
        <taxon>Pseudomonadota</taxon>
        <taxon>Betaproteobacteria</taxon>
        <taxon>Burkholderiales</taxon>
        <taxon>Oxalobacteraceae</taxon>
        <taxon>Telluria group</taxon>
        <taxon>Pseudoduganella</taxon>
    </lineage>
</organism>
<reference evidence="1 2" key="1">
    <citation type="submission" date="2019-12" db="EMBL/GenBank/DDBJ databases">
        <title>Novel species isolated from a subtropical stream in China.</title>
        <authorList>
            <person name="Lu H."/>
        </authorList>
    </citation>
    <scope>NUCLEOTIDE SEQUENCE [LARGE SCALE GENOMIC DNA]</scope>
    <source>
        <strain evidence="1 2">FT127W</strain>
    </source>
</reference>
<evidence type="ECO:0000313" key="1">
    <source>
        <dbReference type="EMBL" id="MYN11474.1"/>
    </source>
</evidence>
<dbReference type="NCBIfam" id="TIGR02684">
    <property type="entry name" value="dnstrm_HI1420"/>
    <property type="match status" value="1"/>
</dbReference>
<dbReference type="RefSeq" id="WP_161075731.1">
    <property type="nucleotide sequence ID" value="NZ_WWCU01000093.1"/>
</dbReference>
<dbReference type="AlphaFoldDB" id="A0A7X4HHU2"/>
<keyword evidence="2" id="KW-1185">Reference proteome</keyword>
<dbReference type="Pfam" id="PF21716">
    <property type="entry name" value="dnstrm_HI1420"/>
    <property type="match status" value="1"/>
</dbReference>